<name>A0ABY7C3Z5_9HYPH</name>
<gene>
    <name evidence="2" type="ORF">OH818_11165</name>
</gene>
<evidence type="ECO:0000313" key="2">
    <source>
        <dbReference type="EMBL" id="WAP70542.1"/>
    </source>
</evidence>
<sequence>MIDVILKVDRQKRFYGVFSCGEFTIRDSNFHGYFAYAPSLAKQIDLANTGTHERVIKAKASQKAYAAQVGRTVSSGQEGSRGGERENEMAANRDRIPNETTCPVSLDLLAALLRSSGDLRDQQIRAIAPMERARLAFFCYNRVHLRALAYRITLLCELKELRIFAGVKGDMLYQQATEYGIFEDPETATTKRRGVTLARTASG</sequence>
<feature type="region of interest" description="Disordered" evidence="1">
    <location>
        <begin position="71"/>
        <end position="90"/>
    </location>
</feature>
<organism evidence="2 3">
    <name type="scientific">Jiella pelagia</name>
    <dbReference type="NCBI Taxonomy" id="2986949"/>
    <lineage>
        <taxon>Bacteria</taxon>
        <taxon>Pseudomonadati</taxon>
        <taxon>Pseudomonadota</taxon>
        <taxon>Alphaproteobacteria</taxon>
        <taxon>Hyphomicrobiales</taxon>
        <taxon>Aurantimonadaceae</taxon>
        <taxon>Jiella</taxon>
    </lineage>
</organism>
<dbReference type="RefSeq" id="WP_268883042.1">
    <property type="nucleotide sequence ID" value="NZ_CP114029.1"/>
</dbReference>
<accession>A0ABY7C3Z5</accession>
<dbReference type="Proteomes" id="UP001164020">
    <property type="component" value="Chromosome"/>
</dbReference>
<protein>
    <submittedName>
        <fullName evidence="2">Uncharacterized protein</fullName>
    </submittedName>
</protein>
<keyword evidence="3" id="KW-1185">Reference proteome</keyword>
<feature type="compositionally biased region" description="Basic and acidic residues" evidence="1">
    <location>
        <begin position="81"/>
        <end position="90"/>
    </location>
</feature>
<reference evidence="2" key="1">
    <citation type="submission" date="2022-12" db="EMBL/GenBank/DDBJ databases">
        <title>Jiella pelagia sp. nov., isolated from phosphonate enriched culture of Northwest Pacific surface seawater.</title>
        <authorList>
            <person name="Shin D.Y."/>
            <person name="Hwang C.Y."/>
        </authorList>
    </citation>
    <scope>NUCLEOTIDE SEQUENCE</scope>
    <source>
        <strain evidence="2">HL-NP1</strain>
    </source>
</reference>
<dbReference type="EMBL" id="CP114029">
    <property type="protein sequence ID" value="WAP70542.1"/>
    <property type="molecule type" value="Genomic_DNA"/>
</dbReference>
<proteinExistence type="predicted"/>
<evidence type="ECO:0000256" key="1">
    <source>
        <dbReference type="SAM" id="MobiDB-lite"/>
    </source>
</evidence>
<evidence type="ECO:0000313" key="3">
    <source>
        <dbReference type="Proteomes" id="UP001164020"/>
    </source>
</evidence>